<dbReference type="Proteomes" id="UP001500575">
    <property type="component" value="Unassembled WGS sequence"/>
</dbReference>
<organism evidence="1 2">
    <name type="scientific">Nocardioides bigeumensis</name>
    <dbReference type="NCBI Taxonomy" id="433657"/>
    <lineage>
        <taxon>Bacteria</taxon>
        <taxon>Bacillati</taxon>
        <taxon>Actinomycetota</taxon>
        <taxon>Actinomycetes</taxon>
        <taxon>Propionibacteriales</taxon>
        <taxon>Nocardioidaceae</taxon>
        <taxon>Nocardioides</taxon>
    </lineage>
</organism>
<protein>
    <submittedName>
        <fullName evidence="1">Uncharacterized protein</fullName>
    </submittedName>
</protein>
<sequence length="289" mass="32507">MSDATSPDPTAERGAGVDDSDGVLDLDNLPDYWELLDRRFAVIEALPDVAKTPRLTARRFDEAQTAGHRTYFAATRYLGVAMDNHRALVGLMKHVGAGYVAPWSLLRPLFEAAFFACWILDPETGLDRRRRGLRCEVNDERERKNHLEAFKGVPQVSRAITDELAERDRTVGRTYRAEAKELGLPWSRAGERVNVVRELSTLRFVRTSNDPVMLAMLVSTWRMLSGIEHGLGYALLRASKATTEAVVPGGFVTRLTIDDTAFVTAWKSTAYLLLVAFERLERLHTRFVN</sequence>
<keyword evidence="2" id="KW-1185">Reference proteome</keyword>
<comment type="caution">
    <text evidence="1">The sequence shown here is derived from an EMBL/GenBank/DDBJ whole genome shotgun (WGS) entry which is preliminary data.</text>
</comment>
<name>A0ABN2XMC8_9ACTN</name>
<proteinExistence type="predicted"/>
<dbReference type="RefSeq" id="WP_344301887.1">
    <property type="nucleotide sequence ID" value="NZ_BAAAQQ010000002.1"/>
</dbReference>
<accession>A0ABN2XMC8</accession>
<evidence type="ECO:0000313" key="1">
    <source>
        <dbReference type="EMBL" id="GAA2114871.1"/>
    </source>
</evidence>
<reference evidence="1 2" key="1">
    <citation type="journal article" date="2019" name="Int. J. Syst. Evol. Microbiol.">
        <title>The Global Catalogue of Microorganisms (GCM) 10K type strain sequencing project: providing services to taxonomists for standard genome sequencing and annotation.</title>
        <authorList>
            <consortium name="The Broad Institute Genomics Platform"/>
            <consortium name="The Broad Institute Genome Sequencing Center for Infectious Disease"/>
            <person name="Wu L."/>
            <person name="Ma J."/>
        </authorList>
    </citation>
    <scope>NUCLEOTIDE SEQUENCE [LARGE SCALE GENOMIC DNA]</scope>
    <source>
        <strain evidence="1 2">JCM 16021</strain>
    </source>
</reference>
<dbReference type="EMBL" id="BAAAQQ010000002">
    <property type="protein sequence ID" value="GAA2114871.1"/>
    <property type="molecule type" value="Genomic_DNA"/>
</dbReference>
<gene>
    <name evidence="1" type="ORF">GCM10009843_03660</name>
</gene>
<evidence type="ECO:0000313" key="2">
    <source>
        <dbReference type="Proteomes" id="UP001500575"/>
    </source>
</evidence>